<comment type="caution">
    <text evidence="6">The sequence shown here is derived from an EMBL/GenBank/DDBJ whole genome shotgun (WGS) entry which is preliminary data.</text>
</comment>
<organism evidence="6 7">
    <name type="scientific">Paraburkholderia youngii</name>
    <dbReference type="NCBI Taxonomy" id="2782701"/>
    <lineage>
        <taxon>Bacteria</taxon>
        <taxon>Pseudomonadati</taxon>
        <taxon>Pseudomonadota</taxon>
        <taxon>Betaproteobacteria</taxon>
        <taxon>Burkholderiales</taxon>
        <taxon>Burkholderiaceae</taxon>
        <taxon>Paraburkholderia</taxon>
    </lineage>
</organism>
<dbReference type="InterPro" id="IPR044068">
    <property type="entry name" value="CB"/>
</dbReference>
<dbReference type="GO" id="GO:0015074">
    <property type="term" value="P:DNA integration"/>
    <property type="evidence" value="ECO:0007669"/>
    <property type="project" value="UniProtKB-KW"/>
</dbReference>
<evidence type="ECO:0000313" key="6">
    <source>
        <dbReference type="EMBL" id="NUY06146.1"/>
    </source>
</evidence>
<dbReference type="PROSITE" id="PS51900">
    <property type="entry name" value="CB"/>
    <property type="match status" value="1"/>
</dbReference>
<dbReference type="SUPFAM" id="SSF56349">
    <property type="entry name" value="DNA breaking-rejoining enzymes"/>
    <property type="match status" value="1"/>
</dbReference>
<accession>A0A7Y6K825</accession>
<dbReference type="Gene3D" id="1.10.10.2830">
    <property type="match status" value="1"/>
</dbReference>
<sequence length="490" mass="54504">MKIAGAKKIGDDPLSLAALYRAGLGTKWHNKTEAAARLTSLGLRIHRNQIQQALAVSAFPREVLSLFRDVGLVHQTVRELVRAKNSIGMADLVSRAAIVDPAGKSRTEILAHLCGSRCQTDFRPTYKSESPLALHARYLEGLRLGTWATMREAAERMDIAHSRLVAASAVADLPLEITSVLPSDSLTFEVGRAIADLVAIRGVEAIRKQAVVARRLDPLVSPQRLLARLMGIEASQFLAKVKRAPQSRGRPGGLFVELHLDASDPDSESRLETLVGLLNVEFARRSATAGRVAQVSQRKAVPQQDRRQQYLAEQQHRLNRPVPLSRLSLPPHLSGSEGSNRSAAMLSVGICDDRSALEHWLSKFENATTRDRYQREVERLLLWAIIAKRKPLSSIDADDADEYINRFAANPQPRSIWVGKGQRSREDPSWRPFRGPLSDESRRRTLLTLRGCFDDLVAQDYLIANPFQGIDWKGIRQKNTYTEFGETSGE</sequence>
<dbReference type="AlphaFoldDB" id="A0A7Y6K825"/>
<feature type="compositionally biased region" description="Low complexity" evidence="4">
    <location>
        <begin position="321"/>
        <end position="336"/>
    </location>
</feature>
<dbReference type="InterPro" id="IPR011010">
    <property type="entry name" value="DNA_brk_join_enz"/>
</dbReference>
<evidence type="ECO:0000259" key="5">
    <source>
        <dbReference type="PROSITE" id="PS51900"/>
    </source>
</evidence>
<evidence type="ECO:0000256" key="1">
    <source>
        <dbReference type="ARBA" id="ARBA00022908"/>
    </source>
</evidence>
<feature type="region of interest" description="Disordered" evidence="4">
    <location>
        <begin position="321"/>
        <end position="340"/>
    </location>
</feature>
<dbReference type="Proteomes" id="UP000594380">
    <property type="component" value="Unassembled WGS sequence"/>
</dbReference>
<protein>
    <recommendedName>
        <fullName evidence="5">Core-binding (CB) domain-containing protein</fullName>
    </recommendedName>
</protein>
<proteinExistence type="predicted"/>
<evidence type="ECO:0000313" key="7">
    <source>
        <dbReference type="Proteomes" id="UP000594380"/>
    </source>
</evidence>
<keyword evidence="2 3" id="KW-0238">DNA-binding</keyword>
<dbReference type="Gene3D" id="1.10.150.130">
    <property type="match status" value="1"/>
</dbReference>
<dbReference type="InterPro" id="IPR010998">
    <property type="entry name" value="Integrase_recombinase_N"/>
</dbReference>
<evidence type="ECO:0000256" key="2">
    <source>
        <dbReference type="ARBA" id="ARBA00023125"/>
    </source>
</evidence>
<feature type="domain" description="Core-binding (CB)" evidence="5">
    <location>
        <begin position="355"/>
        <end position="457"/>
    </location>
</feature>
<name>A0A7Y6K825_9BURK</name>
<dbReference type="EMBL" id="JAALDK010000004">
    <property type="protein sequence ID" value="NUY06146.1"/>
    <property type="molecule type" value="Genomic_DNA"/>
</dbReference>
<dbReference type="GO" id="GO:0003677">
    <property type="term" value="F:DNA binding"/>
    <property type="evidence" value="ECO:0007669"/>
    <property type="project" value="UniProtKB-UniRule"/>
</dbReference>
<gene>
    <name evidence="6" type="ORF">G5S42_43265</name>
</gene>
<evidence type="ECO:0000256" key="3">
    <source>
        <dbReference type="PROSITE-ProRule" id="PRU01248"/>
    </source>
</evidence>
<evidence type="ECO:0000256" key="4">
    <source>
        <dbReference type="SAM" id="MobiDB-lite"/>
    </source>
</evidence>
<reference evidence="6 7" key="1">
    <citation type="submission" date="2020-02" db="EMBL/GenBank/DDBJ databases">
        <title>Paraburkholderia simonii sp. nov. and Paraburkholderia youngii sp. nov. Brazilian and Mexican Mimosa-associated rhizobia.</title>
        <authorList>
            <person name="Mavima L."/>
            <person name="Beukes C.W."/>
            <person name="Chan W.Y."/>
            <person name="Palmer M."/>
            <person name="De Meyer S.E."/>
            <person name="James E.K."/>
            <person name="Venter S.N."/>
            <person name="Steenkamp E.T."/>
        </authorList>
    </citation>
    <scope>NUCLEOTIDE SEQUENCE [LARGE SCALE GENOMIC DNA]</scope>
    <source>
        <strain evidence="6 7">JPY169</strain>
    </source>
</reference>
<keyword evidence="1" id="KW-0229">DNA integration</keyword>